<keyword evidence="8 12" id="KW-0560">Oxidoreductase</keyword>
<dbReference type="PANTHER" id="PTHR48099">
    <property type="entry name" value="C-1-TETRAHYDROFOLATE SYNTHASE, CYTOPLASMIC-RELATED"/>
    <property type="match status" value="1"/>
</dbReference>
<reference evidence="15" key="1">
    <citation type="submission" date="2021-02" db="EMBL/GenBank/DDBJ databases">
        <authorList>
            <person name="Han P."/>
        </authorList>
    </citation>
    <scope>NUCLEOTIDE SEQUENCE</scope>
    <source>
        <strain evidence="15">Candidatus Nitrosotenuis uzonensis 5A</strain>
    </source>
</reference>
<dbReference type="EMBL" id="CAJNAQ010000005">
    <property type="protein sequence ID" value="CAE6497036.1"/>
    <property type="molecule type" value="Genomic_DNA"/>
</dbReference>
<keyword evidence="6 12" id="KW-0378">Hydrolase</keyword>
<keyword evidence="11 12" id="KW-0511">Multifunctional enzyme</keyword>
<comment type="function">
    <text evidence="12">Catalyzes the oxidation of 5,10-methylenetetrahydrofolate to 5,10-methenyltetrahydrofolate and then the hydrolysis of 5,10-methenyltetrahydrofolate to 10-formyltetrahydrofolate.</text>
</comment>
<dbReference type="PROSITE" id="PS00767">
    <property type="entry name" value="THF_DHG_CYH_2"/>
    <property type="match status" value="1"/>
</dbReference>
<dbReference type="InterPro" id="IPR020867">
    <property type="entry name" value="THF_DH/CycHdrlase_CS"/>
</dbReference>
<comment type="similarity">
    <text evidence="12">Belongs to the tetrahydrofolate dehydrogenase/cyclohydrolase family.</text>
</comment>
<proteinExistence type="inferred from homology"/>
<accession>A0A812F2N2</accession>
<dbReference type="InterPro" id="IPR036291">
    <property type="entry name" value="NAD(P)-bd_dom_sf"/>
</dbReference>
<evidence type="ECO:0000256" key="8">
    <source>
        <dbReference type="ARBA" id="ARBA00023002"/>
    </source>
</evidence>
<evidence type="ECO:0000256" key="10">
    <source>
        <dbReference type="ARBA" id="ARBA00023167"/>
    </source>
</evidence>
<dbReference type="HAMAP" id="MF_01576">
    <property type="entry name" value="THF_DHG_CYH"/>
    <property type="match status" value="1"/>
</dbReference>
<dbReference type="SUPFAM" id="SSF53223">
    <property type="entry name" value="Aminoacid dehydrogenase-like, N-terminal domain"/>
    <property type="match status" value="1"/>
</dbReference>
<feature type="binding site" evidence="12">
    <location>
        <begin position="165"/>
        <end position="167"/>
    </location>
    <ligand>
        <name>NADP(+)</name>
        <dbReference type="ChEBI" id="CHEBI:58349"/>
    </ligand>
</feature>
<keyword evidence="5 12" id="KW-0658">Purine biosynthesis</keyword>
<dbReference type="FunFam" id="3.40.50.720:FF:000094">
    <property type="entry name" value="Bifunctional protein FolD"/>
    <property type="match status" value="1"/>
</dbReference>
<evidence type="ECO:0000256" key="9">
    <source>
        <dbReference type="ARBA" id="ARBA00023102"/>
    </source>
</evidence>
<dbReference type="Gene3D" id="3.40.50.720">
    <property type="entry name" value="NAD(P)-binding Rossmann-like Domain"/>
    <property type="match status" value="1"/>
</dbReference>
<comment type="catalytic activity">
    <reaction evidence="12">
        <text>(6R)-5,10-methylene-5,6,7,8-tetrahydrofolate + NADP(+) = (6R)-5,10-methenyltetrahydrofolate + NADPH</text>
        <dbReference type="Rhea" id="RHEA:22812"/>
        <dbReference type="ChEBI" id="CHEBI:15636"/>
        <dbReference type="ChEBI" id="CHEBI:57455"/>
        <dbReference type="ChEBI" id="CHEBI:57783"/>
        <dbReference type="ChEBI" id="CHEBI:58349"/>
        <dbReference type="EC" id="1.5.1.5"/>
    </reaction>
</comment>
<evidence type="ECO:0000256" key="11">
    <source>
        <dbReference type="ARBA" id="ARBA00023268"/>
    </source>
</evidence>
<dbReference type="GO" id="GO:0009086">
    <property type="term" value="P:methionine biosynthetic process"/>
    <property type="evidence" value="ECO:0007669"/>
    <property type="project" value="UniProtKB-KW"/>
</dbReference>
<dbReference type="CDD" id="cd01080">
    <property type="entry name" value="NAD_bind_m-THF_DH_Cyclohyd"/>
    <property type="match status" value="1"/>
</dbReference>
<dbReference type="GO" id="GO:0035999">
    <property type="term" value="P:tetrahydrofolate interconversion"/>
    <property type="evidence" value="ECO:0007669"/>
    <property type="project" value="UniProtKB-UniRule"/>
</dbReference>
<sequence length="288" mass="31100">MVGTKIDGVLVSNIVKERVKKAVEELRSQGIQPCLATVLIGDDPASATYVRNKQKACADVGIKTKDHKLERTLTQIELNALIDKLNADIEVHGILVQLPLPQQLDEFETTSRISPLKDVDGLTPHNAGLLSMKKAVLKACTPSGIMELLDHYKIDVNGKNAVIINRSNLLGKPLYHLLLERDATVTTCHSKTKNLKEICRQADIIITGVGDRAKFTLTEDMIKEGAVVIDVATARLNGKLVGDCDFDSIIQKAAFASPVPGGVGPMTIAMLLKNTVTAASMSARFARG</sequence>
<dbReference type="InterPro" id="IPR000672">
    <property type="entry name" value="THF_DH/CycHdrlase"/>
</dbReference>
<evidence type="ECO:0000256" key="2">
    <source>
        <dbReference type="ARBA" id="ARBA00011738"/>
    </source>
</evidence>
<evidence type="ECO:0000313" key="15">
    <source>
        <dbReference type="EMBL" id="CAE6497036.1"/>
    </source>
</evidence>
<keyword evidence="4 12" id="KW-0028">Amino-acid biosynthesis</keyword>
<evidence type="ECO:0000256" key="4">
    <source>
        <dbReference type="ARBA" id="ARBA00022605"/>
    </source>
</evidence>
<dbReference type="SUPFAM" id="SSF51735">
    <property type="entry name" value="NAD(P)-binding Rossmann-fold domains"/>
    <property type="match status" value="1"/>
</dbReference>
<dbReference type="Pfam" id="PF02882">
    <property type="entry name" value="THF_DHG_CYH_C"/>
    <property type="match status" value="1"/>
</dbReference>
<evidence type="ECO:0000256" key="12">
    <source>
        <dbReference type="HAMAP-Rule" id="MF_01576"/>
    </source>
</evidence>
<comment type="caution">
    <text evidence="15">The sequence shown here is derived from an EMBL/GenBank/DDBJ whole genome shotgun (WGS) entry which is preliminary data.</text>
</comment>
<comment type="pathway">
    <text evidence="1 12">One-carbon metabolism; tetrahydrofolate interconversion.</text>
</comment>
<dbReference type="GO" id="GO:0004488">
    <property type="term" value="F:methylenetetrahydrofolate dehydrogenase (NADP+) activity"/>
    <property type="evidence" value="ECO:0007669"/>
    <property type="project" value="UniProtKB-UniRule"/>
</dbReference>
<evidence type="ECO:0000256" key="3">
    <source>
        <dbReference type="ARBA" id="ARBA00022563"/>
    </source>
</evidence>
<evidence type="ECO:0000256" key="7">
    <source>
        <dbReference type="ARBA" id="ARBA00022857"/>
    </source>
</evidence>
<evidence type="ECO:0000256" key="1">
    <source>
        <dbReference type="ARBA" id="ARBA00004777"/>
    </source>
</evidence>
<dbReference type="InterPro" id="IPR020630">
    <property type="entry name" value="THF_DH/CycHdrlase_cat_dom"/>
</dbReference>
<comment type="catalytic activity">
    <reaction evidence="12">
        <text>(6R)-5,10-methenyltetrahydrofolate + H2O = (6R)-10-formyltetrahydrofolate + H(+)</text>
        <dbReference type="Rhea" id="RHEA:23700"/>
        <dbReference type="ChEBI" id="CHEBI:15377"/>
        <dbReference type="ChEBI" id="CHEBI:15378"/>
        <dbReference type="ChEBI" id="CHEBI:57455"/>
        <dbReference type="ChEBI" id="CHEBI:195366"/>
        <dbReference type="EC" id="3.5.4.9"/>
    </reaction>
</comment>
<keyword evidence="3 12" id="KW-0554">One-carbon metabolism</keyword>
<evidence type="ECO:0000256" key="6">
    <source>
        <dbReference type="ARBA" id="ARBA00022801"/>
    </source>
</evidence>
<organism evidence="15 16">
    <name type="scientific">Candidatus Nitrosotenuis uzonensis</name>
    <dbReference type="NCBI Taxonomy" id="1407055"/>
    <lineage>
        <taxon>Archaea</taxon>
        <taxon>Nitrososphaerota</taxon>
        <taxon>Candidatus Nitrosotenuis</taxon>
    </lineage>
</organism>
<evidence type="ECO:0000256" key="5">
    <source>
        <dbReference type="ARBA" id="ARBA00022755"/>
    </source>
</evidence>
<dbReference type="InterPro" id="IPR020631">
    <property type="entry name" value="THF_DH/CycHdrlase_NAD-bd_dom"/>
</dbReference>
<feature type="binding site" evidence="12">
    <location>
        <position position="233"/>
    </location>
    <ligand>
        <name>NADP(+)</name>
        <dbReference type="ChEBI" id="CHEBI:58349"/>
    </ligand>
</feature>
<dbReference type="FunFam" id="3.40.50.10860:FF:000005">
    <property type="entry name" value="C-1-tetrahydrofolate synthase, cytoplasmic, putative"/>
    <property type="match status" value="1"/>
</dbReference>
<dbReference type="Pfam" id="PF00763">
    <property type="entry name" value="THF_DHG_CYH"/>
    <property type="match status" value="1"/>
</dbReference>
<dbReference type="GO" id="GO:0005829">
    <property type="term" value="C:cytosol"/>
    <property type="evidence" value="ECO:0007669"/>
    <property type="project" value="TreeGrafter"/>
</dbReference>
<dbReference type="RefSeq" id="WP_205099700.1">
    <property type="nucleotide sequence ID" value="NZ_CAJNAQ010000005.1"/>
</dbReference>
<dbReference type="PRINTS" id="PR00085">
    <property type="entry name" value="THFDHDRGNASE"/>
</dbReference>
<dbReference type="UniPathway" id="UPA00193"/>
<dbReference type="EC" id="1.5.1.5" evidence="12"/>
<evidence type="ECO:0000313" key="16">
    <source>
        <dbReference type="Proteomes" id="UP000655759"/>
    </source>
</evidence>
<dbReference type="GO" id="GO:0004477">
    <property type="term" value="F:methenyltetrahydrofolate cyclohydrolase activity"/>
    <property type="evidence" value="ECO:0007669"/>
    <property type="project" value="UniProtKB-UniRule"/>
</dbReference>
<comment type="caution">
    <text evidence="12">Lacks conserved residue(s) required for the propagation of feature annotation.</text>
</comment>
<dbReference type="Gene3D" id="3.40.50.10860">
    <property type="entry name" value="Leucine Dehydrogenase, chain A, domain 1"/>
    <property type="match status" value="1"/>
</dbReference>
<keyword evidence="10 12" id="KW-0486">Methionine biosynthesis</keyword>
<dbReference type="GO" id="GO:0006164">
    <property type="term" value="P:purine nucleotide biosynthetic process"/>
    <property type="evidence" value="ECO:0007669"/>
    <property type="project" value="UniProtKB-KW"/>
</dbReference>
<evidence type="ECO:0000259" key="13">
    <source>
        <dbReference type="Pfam" id="PF00763"/>
    </source>
</evidence>
<keyword evidence="7 12" id="KW-0521">NADP</keyword>
<feature type="domain" description="Tetrahydrofolate dehydrogenase/cyclohydrolase NAD(P)-binding" evidence="14">
    <location>
        <begin position="139"/>
        <end position="281"/>
    </location>
</feature>
<keyword evidence="9 12" id="KW-0368">Histidine biosynthesis</keyword>
<comment type="subunit">
    <text evidence="2 12">Homodimer.</text>
</comment>
<dbReference type="AlphaFoldDB" id="A0A812F2N2"/>
<name>A0A812F2N2_9ARCH</name>
<dbReference type="EC" id="3.5.4.9" evidence="12"/>
<dbReference type="PANTHER" id="PTHR48099:SF5">
    <property type="entry name" value="C-1-TETRAHYDROFOLATE SYNTHASE, CYTOPLASMIC"/>
    <property type="match status" value="1"/>
</dbReference>
<gene>
    <name evidence="12 15" type="primary">folD</name>
    <name evidence="15" type="ORF">NUZ5A_50622</name>
</gene>
<dbReference type="Proteomes" id="UP000655759">
    <property type="component" value="Unassembled WGS sequence"/>
</dbReference>
<dbReference type="InterPro" id="IPR046346">
    <property type="entry name" value="Aminoacid_DH-like_N_sf"/>
</dbReference>
<dbReference type="GO" id="GO:0000105">
    <property type="term" value="P:L-histidine biosynthetic process"/>
    <property type="evidence" value="ECO:0007669"/>
    <property type="project" value="UniProtKB-KW"/>
</dbReference>
<protein>
    <recommendedName>
        <fullName evidence="12">Bifunctional protein FolD</fullName>
    </recommendedName>
    <domain>
        <recommendedName>
            <fullName evidence="12">Methylenetetrahydrofolate dehydrogenase</fullName>
            <ecNumber evidence="12">1.5.1.5</ecNumber>
        </recommendedName>
    </domain>
    <domain>
        <recommendedName>
            <fullName evidence="12">Methenyltetrahydrofolate cyclohydrolase</fullName>
            <ecNumber evidence="12">3.5.4.9</ecNumber>
        </recommendedName>
    </domain>
</protein>
<evidence type="ECO:0000259" key="14">
    <source>
        <dbReference type="Pfam" id="PF02882"/>
    </source>
</evidence>
<feature type="domain" description="Tetrahydrofolate dehydrogenase/cyclohydrolase catalytic" evidence="13">
    <location>
        <begin position="6"/>
        <end position="120"/>
    </location>
</feature>